<reference evidence="4" key="1">
    <citation type="journal article" date="2014" name="Genome Announc.">
        <title>Draft Genome Sequences of a Phylogenetically Diverse Suite of Pseudomonas syringae Strains from Multiple Source Populations.</title>
        <authorList>
            <person name="Baltrus D.A."/>
            <person name="Yourstone S."/>
            <person name="Lind A."/>
            <person name="Guilbaud C."/>
            <person name="Sands D.C."/>
            <person name="Jones C.D."/>
            <person name="Morris C.E."/>
            <person name="Dangl J.L."/>
        </authorList>
    </citation>
    <scope>NUCLEOTIDE SEQUENCE</scope>
    <source>
        <strain evidence="4">CC1417</strain>
    </source>
</reference>
<dbReference type="Gene3D" id="3.40.630.30">
    <property type="match status" value="1"/>
</dbReference>
<evidence type="ECO:0000256" key="1">
    <source>
        <dbReference type="ARBA" id="ARBA00022679"/>
    </source>
</evidence>
<evidence type="ECO:0000259" key="3">
    <source>
        <dbReference type="PROSITE" id="PS51186"/>
    </source>
</evidence>
<gene>
    <name evidence="4" type="ORF">N011_04235</name>
</gene>
<dbReference type="InterPro" id="IPR016181">
    <property type="entry name" value="Acyl_CoA_acyltransferase"/>
</dbReference>
<name>A0AAU8LI94_PSESX</name>
<accession>A0AAU8LI94</accession>
<keyword evidence="1" id="KW-0808">Transferase</keyword>
<reference evidence="4" key="2">
    <citation type="submission" date="2024-07" db="EMBL/GenBank/DDBJ databases">
        <title>A complete genome sequence for Pseudomonas syringae CC1417.</title>
        <authorList>
            <person name="Baltrus D.A."/>
        </authorList>
    </citation>
    <scope>NUCLEOTIDE SEQUENCE</scope>
    <source>
        <strain evidence="4">CC1417</strain>
    </source>
</reference>
<organism evidence="4">
    <name type="scientific">Pseudomonas syringae CC1417</name>
    <dbReference type="NCBI Taxonomy" id="1357272"/>
    <lineage>
        <taxon>Bacteria</taxon>
        <taxon>Pseudomonadati</taxon>
        <taxon>Pseudomonadota</taxon>
        <taxon>Gammaproteobacteria</taxon>
        <taxon>Pseudomonadales</taxon>
        <taxon>Pseudomonadaceae</taxon>
        <taxon>Pseudomonas</taxon>
        <taxon>Pseudomonas syringae</taxon>
    </lineage>
</organism>
<dbReference type="InterPro" id="IPR000182">
    <property type="entry name" value="GNAT_dom"/>
</dbReference>
<feature type="domain" description="N-acetyltransferase" evidence="3">
    <location>
        <begin position="7"/>
        <end position="176"/>
    </location>
</feature>
<dbReference type="RefSeq" id="WP_024694853.1">
    <property type="nucleotide sequence ID" value="NZ_CP159362.1"/>
</dbReference>
<proteinExistence type="predicted"/>
<protein>
    <submittedName>
        <fullName evidence="4">GNAT family N-acetyltransferase</fullName>
    </submittedName>
</protein>
<dbReference type="InterPro" id="IPR050832">
    <property type="entry name" value="Bact_Acetyltransf"/>
</dbReference>
<dbReference type="Pfam" id="PF00583">
    <property type="entry name" value="Acetyltransf_1"/>
    <property type="match status" value="1"/>
</dbReference>
<evidence type="ECO:0000313" key="4">
    <source>
        <dbReference type="EMBL" id="XCN68513.1"/>
    </source>
</evidence>
<dbReference type="CDD" id="cd04301">
    <property type="entry name" value="NAT_SF"/>
    <property type="match status" value="1"/>
</dbReference>
<dbReference type="AlphaFoldDB" id="A0AAU8LI94"/>
<dbReference type="EMBL" id="CP159362">
    <property type="protein sequence ID" value="XCN68513.1"/>
    <property type="molecule type" value="Genomic_DNA"/>
</dbReference>
<keyword evidence="2" id="KW-0012">Acyltransferase</keyword>
<dbReference type="SUPFAM" id="SSF55729">
    <property type="entry name" value="Acyl-CoA N-acyltransferases (Nat)"/>
    <property type="match status" value="1"/>
</dbReference>
<dbReference type="PROSITE" id="PS51186">
    <property type="entry name" value="GNAT"/>
    <property type="match status" value="1"/>
</dbReference>
<sequence length="185" mass="20278">MPETRQIAIRDATAQDALCIAVLGMQVFLDTYATEGIRDAIAQEVLDSFSPASMSTLIASSDTFIIVAEVDDHLIGFAQVAMSTGHDLIAHPNSSELQRLYVQERFTGTGVGHRLLNEAEKRAYHGGACLLWATVWAGNSRALSFYPRQGYEHLGSPAYTFQNETHENRLFGKVLGQGTDIFLAN</sequence>
<dbReference type="PANTHER" id="PTHR43877">
    <property type="entry name" value="AMINOALKYLPHOSPHONATE N-ACETYLTRANSFERASE-RELATED-RELATED"/>
    <property type="match status" value="1"/>
</dbReference>
<dbReference type="GO" id="GO:0016747">
    <property type="term" value="F:acyltransferase activity, transferring groups other than amino-acyl groups"/>
    <property type="evidence" value="ECO:0007669"/>
    <property type="project" value="InterPro"/>
</dbReference>
<evidence type="ECO:0000256" key="2">
    <source>
        <dbReference type="ARBA" id="ARBA00023315"/>
    </source>
</evidence>